<proteinExistence type="inferred from homology"/>
<dbReference type="InterPro" id="IPR000999">
    <property type="entry name" value="RNase_III_dom"/>
</dbReference>
<reference evidence="6" key="1">
    <citation type="submission" date="2020-07" db="EMBL/GenBank/DDBJ databases">
        <title>Genomic analysis of a strain of Sedimentibacter Hydroxybenzoicus DSM7310.</title>
        <authorList>
            <person name="Ma S."/>
        </authorList>
    </citation>
    <scope>NUCLEOTIDE SEQUENCE</scope>
    <source>
        <strain evidence="6">DSM 7310</strain>
    </source>
</reference>
<dbReference type="InterPro" id="IPR036389">
    <property type="entry name" value="RNase_III_sf"/>
</dbReference>
<dbReference type="SMART" id="SM00535">
    <property type="entry name" value="RIBOc"/>
    <property type="match status" value="1"/>
</dbReference>
<dbReference type="HAMAP" id="MF_01468">
    <property type="entry name" value="RNase_Mini_III"/>
    <property type="match status" value="1"/>
</dbReference>
<keyword evidence="2 4" id="KW-0255">Endonuclease</keyword>
<evidence type="ECO:0000256" key="3">
    <source>
        <dbReference type="ARBA" id="ARBA00022801"/>
    </source>
</evidence>
<comment type="subunit">
    <text evidence="4">Homodimer.</text>
</comment>
<evidence type="ECO:0000256" key="2">
    <source>
        <dbReference type="ARBA" id="ARBA00022759"/>
    </source>
</evidence>
<name>A0A974GWP3_SEDHY</name>
<dbReference type="PANTHER" id="PTHR34276:SF1">
    <property type="entry name" value="MINI-RIBONUCLEASE 3"/>
    <property type="match status" value="1"/>
</dbReference>
<evidence type="ECO:0000313" key="6">
    <source>
        <dbReference type="EMBL" id="NYB74260.1"/>
    </source>
</evidence>
<dbReference type="EC" id="3.1.26.-" evidence="4"/>
<dbReference type="GO" id="GO:0005737">
    <property type="term" value="C:cytoplasm"/>
    <property type="evidence" value="ECO:0007669"/>
    <property type="project" value="UniProtKB-SubCell"/>
</dbReference>
<dbReference type="AlphaFoldDB" id="A0A974GWP3"/>
<feature type="domain" description="RNase III" evidence="5">
    <location>
        <begin position="2"/>
        <end position="121"/>
    </location>
</feature>
<sequence length="129" mass="14942">MYSPAQLAYAGDAVYELLVRSYIIHNHDINVNKMHKISVNFVKASSQAYVISKLEDELTEEEKRIVKRGRNAKITSSPKNAELMEYRYATGFEALFGYLYLSNDINRLMILFNKTVNIINEKDEKNEDN</sequence>
<evidence type="ECO:0000256" key="4">
    <source>
        <dbReference type="HAMAP-Rule" id="MF_01468"/>
    </source>
</evidence>
<evidence type="ECO:0000259" key="5">
    <source>
        <dbReference type="SMART" id="SM00535"/>
    </source>
</evidence>
<keyword evidence="4" id="KW-0963">Cytoplasm</keyword>
<dbReference type="SUPFAM" id="SSF69065">
    <property type="entry name" value="RNase III domain-like"/>
    <property type="match status" value="1"/>
</dbReference>
<keyword evidence="4" id="KW-0690">Ribosome biogenesis</keyword>
<dbReference type="Proteomes" id="UP000611629">
    <property type="component" value="Unassembled WGS sequence"/>
</dbReference>
<accession>A0A974GWP3</accession>
<comment type="similarity">
    <text evidence="4">Belongs to the MrnC RNase family.</text>
</comment>
<keyword evidence="7" id="KW-1185">Reference proteome</keyword>
<dbReference type="Pfam" id="PF00636">
    <property type="entry name" value="Ribonuclease_3"/>
    <property type="match status" value="1"/>
</dbReference>
<dbReference type="GO" id="GO:0019843">
    <property type="term" value="F:rRNA binding"/>
    <property type="evidence" value="ECO:0007669"/>
    <property type="project" value="UniProtKB-UniRule"/>
</dbReference>
<keyword evidence="1 4" id="KW-0540">Nuclease</keyword>
<comment type="caution">
    <text evidence="6">The sequence shown here is derived from an EMBL/GenBank/DDBJ whole genome shotgun (WGS) entry which is preliminary data.</text>
</comment>
<gene>
    <name evidence="4" type="primary">mrnC</name>
    <name evidence="6" type="ORF">HZF24_08895</name>
</gene>
<dbReference type="GO" id="GO:0004525">
    <property type="term" value="F:ribonuclease III activity"/>
    <property type="evidence" value="ECO:0007669"/>
    <property type="project" value="InterPro"/>
</dbReference>
<dbReference type="GO" id="GO:0006364">
    <property type="term" value="P:rRNA processing"/>
    <property type="evidence" value="ECO:0007669"/>
    <property type="project" value="UniProtKB-UniRule"/>
</dbReference>
<dbReference type="CDD" id="cd00593">
    <property type="entry name" value="RIBOc"/>
    <property type="match status" value="1"/>
</dbReference>
<keyword evidence="4" id="KW-0694">RNA-binding</keyword>
<dbReference type="Gene3D" id="1.10.1520.10">
    <property type="entry name" value="Ribonuclease III domain"/>
    <property type="match status" value="1"/>
</dbReference>
<evidence type="ECO:0000313" key="7">
    <source>
        <dbReference type="Proteomes" id="UP000611629"/>
    </source>
</evidence>
<comment type="cofactor">
    <cofactor evidence="4">
        <name>Mg(2+)</name>
        <dbReference type="ChEBI" id="CHEBI:18420"/>
    </cofactor>
</comment>
<protein>
    <recommendedName>
        <fullName evidence="4">Mini-ribonuclease 3</fullName>
        <shortName evidence="4">Mini-3</shortName>
        <shortName evidence="4">Mini-RNase 3</shortName>
        <ecNumber evidence="4">3.1.26.-</ecNumber>
    </recommendedName>
    <alternativeName>
        <fullName evidence="4">Mini-RNase III</fullName>
        <shortName evidence="4">Mini-III</shortName>
    </alternativeName>
</protein>
<organism evidence="6 7">
    <name type="scientific">Sedimentibacter hydroxybenzoicus DSM 7310</name>
    <dbReference type="NCBI Taxonomy" id="1123245"/>
    <lineage>
        <taxon>Bacteria</taxon>
        <taxon>Bacillati</taxon>
        <taxon>Bacillota</taxon>
        <taxon>Tissierellia</taxon>
        <taxon>Sedimentibacter</taxon>
    </lineage>
</organism>
<keyword evidence="4" id="KW-0698">rRNA processing</keyword>
<comment type="subcellular location">
    <subcellularLocation>
        <location evidence="4">Cytoplasm</location>
    </subcellularLocation>
</comment>
<dbReference type="EMBL" id="JACBNQ010000008">
    <property type="protein sequence ID" value="NYB74260.1"/>
    <property type="molecule type" value="Genomic_DNA"/>
</dbReference>
<keyword evidence="4" id="KW-0460">Magnesium</keyword>
<feature type="active site" evidence="4">
    <location>
        <position position="12"/>
    </location>
</feature>
<comment type="function">
    <text evidence="4">Involved in correct processing of both the 5' and 3' ends of 23S rRNA precursor. Processes 30S rRNA precursor transcript even in absence of ribonuclease 3 (Rnc); Rnc processes 30S rRNA into smaller rRNA precursors.</text>
</comment>
<evidence type="ECO:0000256" key="1">
    <source>
        <dbReference type="ARBA" id="ARBA00022722"/>
    </source>
</evidence>
<dbReference type="PANTHER" id="PTHR34276">
    <property type="entry name" value="MINI-RIBONUCLEASE 3"/>
    <property type="match status" value="1"/>
</dbReference>
<dbReference type="PIRSF" id="PIRSF005520">
    <property type="entry name" value="UCP005520"/>
    <property type="match status" value="1"/>
</dbReference>
<dbReference type="InterPro" id="IPR008226">
    <property type="entry name" value="Mini3_fam"/>
</dbReference>
<keyword evidence="3 4" id="KW-0378">Hydrolase</keyword>
<keyword evidence="4" id="KW-0699">rRNA-binding</keyword>